<sequence length="90" mass="10286">MENEKQSPWYLYLVQCANSHLYTGITKDVARRFSEHQQGGIKAAKFLKGKGPLTLVYQELVGSQSQALKRELMIKKLTRAQKLQLINGHQ</sequence>
<dbReference type="SUPFAM" id="SSF82771">
    <property type="entry name" value="GIY-YIG endonuclease"/>
    <property type="match status" value="1"/>
</dbReference>
<dbReference type="RefSeq" id="WP_011494581.1">
    <property type="nucleotide sequence ID" value="NC_007954.1"/>
</dbReference>
<keyword evidence="4" id="KW-1185">Reference proteome</keyword>
<dbReference type="CDD" id="cd10456">
    <property type="entry name" value="GIY-YIG_UPF0213"/>
    <property type="match status" value="1"/>
</dbReference>
<dbReference type="InterPro" id="IPR050190">
    <property type="entry name" value="UPF0213_domain"/>
</dbReference>
<comment type="similarity">
    <text evidence="1">Belongs to the UPF0213 family.</text>
</comment>
<dbReference type="PROSITE" id="PS50164">
    <property type="entry name" value="GIY_YIG"/>
    <property type="match status" value="1"/>
</dbReference>
<dbReference type="Proteomes" id="UP000001982">
    <property type="component" value="Chromosome"/>
</dbReference>
<dbReference type="KEGG" id="sdn:Sden_0115"/>
<dbReference type="PANTHER" id="PTHR34477">
    <property type="entry name" value="UPF0213 PROTEIN YHBQ"/>
    <property type="match status" value="1"/>
</dbReference>
<reference evidence="3 4" key="1">
    <citation type="submission" date="2006-03" db="EMBL/GenBank/DDBJ databases">
        <title>Complete sequence of Shewanella denitrificans OS217.</title>
        <authorList>
            <consortium name="US DOE Joint Genome Institute"/>
            <person name="Copeland A."/>
            <person name="Lucas S."/>
            <person name="Lapidus A."/>
            <person name="Barry K."/>
            <person name="Detter J.C."/>
            <person name="Glavina del Rio T."/>
            <person name="Hammon N."/>
            <person name="Israni S."/>
            <person name="Dalin E."/>
            <person name="Tice H."/>
            <person name="Pitluck S."/>
            <person name="Brettin T."/>
            <person name="Bruce D."/>
            <person name="Han C."/>
            <person name="Tapia R."/>
            <person name="Gilna P."/>
            <person name="Kiss H."/>
            <person name="Schmutz J."/>
            <person name="Larimer F."/>
            <person name="Land M."/>
            <person name="Hauser L."/>
            <person name="Kyrpides N."/>
            <person name="Lykidis A."/>
            <person name="Richardson P."/>
        </authorList>
    </citation>
    <scope>NUCLEOTIDE SEQUENCE [LARGE SCALE GENOMIC DNA]</scope>
    <source>
        <strain evidence="4">OS217 / ATCC BAA-1090 / DSM 15013</strain>
    </source>
</reference>
<evidence type="ECO:0000313" key="3">
    <source>
        <dbReference type="EMBL" id="ABE53412.1"/>
    </source>
</evidence>
<protein>
    <submittedName>
        <fullName evidence="3">Excinuclease ABC, C subunit-like protein</fullName>
    </submittedName>
</protein>
<accession>Q12T14</accession>
<dbReference type="PANTHER" id="PTHR34477:SF1">
    <property type="entry name" value="UPF0213 PROTEIN YHBQ"/>
    <property type="match status" value="1"/>
</dbReference>
<dbReference type="InterPro" id="IPR035901">
    <property type="entry name" value="GIY-YIG_endonuc_sf"/>
</dbReference>
<name>Q12T14_SHEDO</name>
<dbReference type="STRING" id="318161.Sden_0115"/>
<dbReference type="AlphaFoldDB" id="Q12T14"/>
<dbReference type="OrthoDB" id="9797095at2"/>
<feature type="domain" description="GIY-YIG" evidence="2">
    <location>
        <begin position="7"/>
        <end position="84"/>
    </location>
</feature>
<dbReference type="Gene3D" id="3.40.1440.10">
    <property type="entry name" value="GIY-YIG endonuclease"/>
    <property type="match status" value="1"/>
</dbReference>
<dbReference type="InterPro" id="IPR000305">
    <property type="entry name" value="GIY-YIG_endonuc"/>
</dbReference>
<proteinExistence type="inferred from homology"/>
<evidence type="ECO:0000313" key="4">
    <source>
        <dbReference type="Proteomes" id="UP000001982"/>
    </source>
</evidence>
<organism evidence="3 4">
    <name type="scientific">Shewanella denitrificans (strain OS217 / ATCC BAA-1090 / DSM 15013)</name>
    <dbReference type="NCBI Taxonomy" id="318161"/>
    <lineage>
        <taxon>Bacteria</taxon>
        <taxon>Pseudomonadati</taxon>
        <taxon>Pseudomonadota</taxon>
        <taxon>Gammaproteobacteria</taxon>
        <taxon>Alteromonadales</taxon>
        <taxon>Shewanellaceae</taxon>
        <taxon>Shewanella</taxon>
    </lineage>
</organism>
<dbReference type="Pfam" id="PF01541">
    <property type="entry name" value="GIY-YIG"/>
    <property type="match status" value="1"/>
</dbReference>
<evidence type="ECO:0000259" key="2">
    <source>
        <dbReference type="PROSITE" id="PS50164"/>
    </source>
</evidence>
<dbReference type="HOGENOM" id="CLU_135650_0_1_6"/>
<dbReference type="EMBL" id="CP000302">
    <property type="protein sequence ID" value="ABE53412.1"/>
    <property type="molecule type" value="Genomic_DNA"/>
</dbReference>
<dbReference type="eggNOG" id="COG2827">
    <property type="taxonomic scope" value="Bacteria"/>
</dbReference>
<gene>
    <name evidence="3" type="ordered locus">Sden_0115</name>
</gene>
<evidence type="ECO:0000256" key="1">
    <source>
        <dbReference type="ARBA" id="ARBA00007435"/>
    </source>
</evidence>